<dbReference type="Pfam" id="PF05193">
    <property type="entry name" value="Peptidase_M16_C"/>
    <property type="match status" value="1"/>
</dbReference>
<feature type="domain" description="Peptidase M16 C-terminal" evidence="9">
    <location>
        <begin position="204"/>
        <end position="380"/>
    </location>
</feature>
<gene>
    <name evidence="10" type="ORF">COV07_01470</name>
</gene>
<accession>A0A2H0RKM9</accession>
<feature type="domain" description="Peptidase M16 N-terminal" evidence="8">
    <location>
        <begin position="46"/>
        <end position="193"/>
    </location>
</feature>
<comment type="caution">
    <text evidence="10">The sequence shown here is derived from an EMBL/GenBank/DDBJ whole genome shotgun (WGS) entry which is preliminary data.</text>
</comment>
<dbReference type="InterPro" id="IPR007863">
    <property type="entry name" value="Peptidase_M16_C"/>
</dbReference>
<evidence type="ECO:0000256" key="5">
    <source>
        <dbReference type="ARBA" id="ARBA00022833"/>
    </source>
</evidence>
<sequence length="446" mass="50065">MIICVSMSNLKRVKKSGKSRKDAQGFRFVQRVGAISEYTLLANDMRVLLLEDDTTPTATLMVTYHVGSRNEVLGTTGSTHILEHLMFKGSKNFNDKKGNRLDYLFDEIGARNNATTSPDRTNYYEILPSEHLPLAIAVEADRMRNATFDDKDLASEMTVVRNEFERGENDPTEALAKAVWGAAFLAHPYHHSTIGWKSDIEGSTAEKLRAFYDHFYWPNNATLSIIGNFDTSPILETVRLNFAKLPASSHEIRDVSVEEPFQEGERRTIVRRHEEKQAVEVAYKVRKALDPTSYPLLILTQVLGAEHTGRLYKALVDKGLARGVSSRWWPTKDTGLLEIVAMLTNGTKHEEVEQVIEKELAKIVRGGITKDECDRARATLRAMIAFARDGSYAVADGLNEALAIGDWTYYPTLQDKLALVQPKDVHDLAKSIFIESGRTVGWFVGE</sequence>
<dbReference type="PROSITE" id="PS00143">
    <property type="entry name" value="INSULINASE"/>
    <property type="match status" value="1"/>
</dbReference>
<evidence type="ECO:0000259" key="9">
    <source>
        <dbReference type="Pfam" id="PF05193"/>
    </source>
</evidence>
<dbReference type="PANTHER" id="PTHR43690:SF17">
    <property type="entry name" value="PROTEIN YHJJ"/>
    <property type="match status" value="1"/>
</dbReference>
<dbReference type="SUPFAM" id="SSF63411">
    <property type="entry name" value="LuxS/MPP-like metallohydrolase"/>
    <property type="match status" value="2"/>
</dbReference>
<evidence type="ECO:0000256" key="4">
    <source>
        <dbReference type="ARBA" id="ARBA00022801"/>
    </source>
</evidence>
<protein>
    <submittedName>
        <fullName evidence="10">Peptidase M16</fullName>
    </submittedName>
</protein>
<dbReference type="InterPro" id="IPR011249">
    <property type="entry name" value="Metalloenz_LuxS/M16"/>
</dbReference>
<evidence type="ECO:0000256" key="2">
    <source>
        <dbReference type="ARBA" id="ARBA00022670"/>
    </source>
</evidence>
<keyword evidence="5" id="KW-0862">Zinc</keyword>
<keyword evidence="3" id="KW-0479">Metal-binding</keyword>
<name>A0A2H0RKM9_9BACT</name>
<reference evidence="10 11" key="1">
    <citation type="submission" date="2017-09" db="EMBL/GenBank/DDBJ databases">
        <title>Depth-based differentiation of microbial function through sediment-hosted aquifers and enrichment of novel symbionts in the deep terrestrial subsurface.</title>
        <authorList>
            <person name="Probst A.J."/>
            <person name="Ladd B."/>
            <person name="Jarett J.K."/>
            <person name="Geller-Mcgrath D.E."/>
            <person name="Sieber C.M."/>
            <person name="Emerson J.B."/>
            <person name="Anantharaman K."/>
            <person name="Thomas B.C."/>
            <person name="Malmstrom R."/>
            <person name="Stieglmeier M."/>
            <person name="Klingl A."/>
            <person name="Woyke T."/>
            <person name="Ryan C.M."/>
            <person name="Banfield J.F."/>
        </authorList>
    </citation>
    <scope>NUCLEOTIDE SEQUENCE [LARGE SCALE GENOMIC DNA]</scope>
    <source>
        <strain evidence="10">CG10_big_fil_rev_8_21_14_0_10_45_14</strain>
    </source>
</reference>
<dbReference type="AlphaFoldDB" id="A0A2H0RKM9"/>
<keyword evidence="6" id="KW-0482">Metalloprotease</keyword>
<evidence type="ECO:0000256" key="1">
    <source>
        <dbReference type="ARBA" id="ARBA00007261"/>
    </source>
</evidence>
<dbReference type="InterPro" id="IPR001431">
    <property type="entry name" value="Pept_M16_Zn_BS"/>
</dbReference>
<dbReference type="Gene3D" id="3.30.830.10">
    <property type="entry name" value="Metalloenzyme, LuxS/M16 peptidase-like"/>
    <property type="match status" value="2"/>
</dbReference>
<dbReference type="Proteomes" id="UP000230833">
    <property type="component" value="Unassembled WGS sequence"/>
</dbReference>
<evidence type="ECO:0000313" key="10">
    <source>
        <dbReference type="EMBL" id="PIR46986.1"/>
    </source>
</evidence>
<evidence type="ECO:0000259" key="8">
    <source>
        <dbReference type="Pfam" id="PF00675"/>
    </source>
</evidence>
<dbReference type="EMBL" id="PCYL01000016">
    <property type="protein sequence ID" value="PIR46986.1"/>
    <property type="molecule type" value="Genomic_DNA"/>
</dbReference>
<organism evidence="10 11">
    <name type="scientific">Candidatus Vogelbacteria bacterium CG10_big_fil_rev_8_21_14_0_10_45_14</name>
    <dbReference type="NCBI Taxonomy" id="1975042"/>
    <lineage>
        <taxon>Bacteria</taxon>
        <taxon>Candidatus Vogeliibacteriota</taxon>
    </lineage>
</organism>
<evidence type="ECO:0000256" key="6">
    <source>
        <dbReference type="ARBA" id="ARBA00023049"/>
    </source>
</evidence>
<comment type="similarity">
    <text evidence="1 7">Belongs to the peptidase M16 family.</text>
</comment>
<dbReference type="GO" id="GO:0006508">
    <property type="term" value="P:proteolysis"/>
    <property type="evidence" value="ECO:0007669"/>
    <property type="project" value="UniProtKB-KW"/>
</dbReference>
<dbReference type="GO" id="GO:0046872">
    <property type="term" value="F:metal ion binding"/>
    <property type="evidence" value="ECO:0007669"/>
    <property type="project" value="UniProtKB-KW"/>
</dbReference>
<dbReference type="GO" id="GO:0004222">
    <property type="term" value="F:metalloendopeptidase activity"/>
    <property type="evidence" value="ECO:0007669"/>
    <property type="project" value="InterPro"/>
</dbReference>
<evidence type="ECO:0000256" key="7">
    <source>
        <dbReference type="RuleBase" id="RU004447"/>
    </source>
</evidence>
<evidence type="ECO:0000256" key="3">
    <source>
        <dbReference type="ARBA" id="ARBA00022723"/>
    </source>
</evidence>
<keyword evidence="2" id="KW-0645">Protease</keyword>
<proteinExistence type="inferred from homology"/>
<dbReference type="InterPro" id="IPR050626">
    <property type="entry name" value="Peptidase_M16"/>
</dbReference>
<dbReference type="InterPro" id="IPR011765">
    <property type="entry name" value="Pept_M16_N"/>
</dbReference>
<dbReference type="PANTHER" id="PTHR43690">
    <property type="entry name" value="NARDILYSIN"/>
    <property type="match status" value="1"/>
</dbReference>
<dbReference type="Pfam" id="PF00675">
    <property type="entry name" value="Peptidase_M16"/>
    <property type="match status" value="1"/>
</dbReference>
<evidence type="ECO:0000313" key="11">
    <source>
        <dbReference type="Proteomes" id="UP000230833"/>
    </source>
</evidence>
<keyword evidence="4" id="KW-0378">Hydrolase</keyword>